<dbReference type="InterPro" id="IPR002305">
    <property type="entry name" value="aa-tRNA-synth_Ic"/>
</dbReference>
<keyword evidence="6 8" id="KW-0030">Aminoacyl-tRNA synthetase</keyword>
<dbReference type="AlphaFoldDB" id="A0A2H0TVZ2"/>
<evidence type="ECO:0000256" key="8">
    <source>
        <dbReference type="HAMAP-Rule" id="MF_00140"/>
    </source>
</evidence>
<dbReference type="GO" id="GO:0005524">
    <property type="term" value="F:ATP binding"/>
    <property type="evidence" value="ECO:0007669"/>
    <property type="project" value="UniProtKB-UniRule"/>
</dbReference>
<evidence type="ECO:0000313" key="11">
    <source>
        <dbReference type="Proteomes" id="UP000231530"/>
    </source>
</evidence>
<dbReference type="GO" id="GO:0006436">
    <property type="term" value="P:tryptophanyl-tRNA aminoacylation"/>
    <property type="evidence" value="ECO:0007669"/>
    <property type="project" value="UniProtKB-UniRule"/>
</dbReference>
<evidence type="ECO:0000313" key="10">
    <source>
        <dbReference type="EMBL" id="PIR76323.1"/>
    </source>
</evidence>
<name>A0A2H0TVZ2_9BACT</name>
<dbReference type="EMBL" id="PFBY01000033">
    <property type="protein sequence ID" value="PIR76323.1"/>
    <property type="molecule type" value="Genomic_DNA"/>
</dbReference>
<comment type="function">
    <text evidence="8">Catalyzes the attachment of tryptophan to tRNA(Trp).</text>
</comment>
<evidence type="ECO:0000256" key="4">
    <source>
        <dbReference type="ARBA" id="ARBA00022840"/>
    </source>
</evidence>
<dbReference type="Gene3D" id="3.40.50.620">
    <property type="entry name" value="HUPs"/>
    <property type="match status" value="1"/>
</dbReference>
<dbReference type="PANTHER" id="PTHR43766:SF1">
    <property type="entry name" value="TRYPTOPHAN--TRNA LIGASE, MITOCHONDRIAL"/>
    <property type="match status" value="1"/>
</dbReference>
<dbReference type="SUPFAM" id="SSF52374">
    <property type="entry name" value="Nucleotidylyl transferase"/>
    <property type="match status" value="1"/>
</dbReference>
<feature type="binding site" evidence="8">
    <location>
        <begin position="14"/>
        <end position="15"/>
    </location>
    <ligand>
        <name>ATP</name>
        <dbReference type="ChEBI" id="CHEBI:30616"/>
    </ligand>
</feature>
<dbReference type="PRINTS" id="PR01039">
    <property type="entry name" value="TRNASYNTHTRP"/>
</dbReference>
<evidence type="ECO:0000256" key="9">
    <source>
        <dbReference type="RuleBase" id="RU363036"/>
    </source>
</evidence>
<comment type="caution">
    <text evidence="10">The sequence shown here is derived from an EMBL/GenBank/DDBJ whole genome shotgun (WGS) entry which is preliminary data.</text>
</comment>
<evidence type="ECO:0000256" key="7">
    <source>
        <dbReference type="ARBA" id="ARBA00049929"/>
    </source>
</evidence>
<reference evidence="11" key="1">
    <citation type="submission" date="2017-09" db="EMBL/GenBank/DDBJ databases">
        <title>Depth-based differentiation of microbial function through sediment-hosted aquifers and enrichment of novel symbionts in the deep terrestrial subsurface.</title>
        <authorList>
            <person name="Probst A.J."/>
            <person name="Ladd B."/>
            <person name="Jarett J.K."/>
            <person name="Geller-Mcgrath D.E."/>
            <person name="Sieber C.M.K."/>
            <person name="Emerson J.B."/>
            <person name="Anantharaman K."/>
            <person name="Thomas B.C."/>
            <person name="Malmstrom R."/>
            <person name="Stieglmeier M."/>
            <person name="Klingl A."/>
            <person name="Woyke T."/>
            <person name="Ryan C.M."/>
            <person name="Banfield J.F."/>
        </authorList>
    </citation>
    <scope>NUCLEOTIDE SEQUENCE [LARGE SCALE GENOMIC DNA]</scope>
</reference>
<dbReference type="Gene3D" id="1.10.240.10">
    <property type="entry name" value="Tyrosyl-Transfer RNA Synthetase"/>
    <property type="match status" value="1"/>
</dbReference>
<dbReference type="HAMAP" id="MF_00140_B">
    <property type="entry name" value="Trp_tRNA_synth_B"/>
    <property type="match status" value="1"/>
</dbReference>
<feature type="binding site" evidence="8">
    <location>
        <position position="132"/>
    </location>
    <ligand>
        <name>L-tryptophan</name>
        <dbReference type="ChEBI" id="CHEBI:57912"/>
    </ligand>
</feature>
<proteinExistence type="inferred from homology"/>
<dbReference type="EC" id="6.1.1.2" evidence="8"/>
<dbReference type="PANTHER" id="PTHR43766">
    <property type="entry name" value="TRYPTOPHAN--TRNA LIGASE, MITOCHONDRIAL"/>
    <property type="match status" value="1"/>
</dbReference>
<keyword evidence="4 8" id="KW-0067">ATP-binding</keyword>
<comment type="similarity">
    <text evidence="1 8 9">Belongs to the class-I aminoacyl-tRNA synthetase family.</text>
</comment>
<dbReference type="InterPro" id="IPR014729">
    <property type="entry name" value="Rossmann-like_a/b/a_fold"/>
</dbReference>
<comment type="subcellular location">
    <subcellularLocation>
        <location evidence="8">Cytoplasm</location>
    </subcellularLocation>
</comment>
<dbReference type="CDD" id="cd00806">
    <property type="entry name" value="TrpRS_core"/>
    <property type="match status" value="1"/>
</dbReference>
<evidence type="ECO:0000256" key="6">
    <source>
        <dbReference type="ARBA" id="ARBA00023146"/>
    </source>
</evidence>
<keyword evidence="2 8" id="KW-0436">Ligase</keyword>
<dbReference type="InterPro" id="IPR002306">
    <property type="entry name" value="Trp-tRNA-ligase"/>
</dbReference>
<feature type="short sequence motif" description="'KMSKS' region" evidence="8">
    <location>
        <begin position="191"/>
        <end position="195"/>
    </location>
</feature>
<organism evidence="10 11">
    <name type="scientific">Candidatus Magasanikbacteria bacterium CG10_big_fil_rev_8_21_14_0_10_42_10</name>
    <dbReference type="NCBI Taxonomy" id="1974649"/>
    <lineage>
        <taxon>Bacteria</taxon>
        <taxon>Candidatus Magasanikiibacteriota</taxon>
    </lineage>
</organism>
<feature type="binding site" evidence="8">
    <location>
        <begin position="191"/>
        <end position="195"/>
    </location>
    <ligand>
        <name>ATP</name>
        <dbReference type="ChEBI" id="CHEBI:30616"/>
    </ligand>
</feature>
<dbReference type="PROSITE" id="PS00178">
    <property type="entry name" value="AA_TRNA_LIGASE_I"/>
    <property type="match status" value="1"/>
</dbReference>
<evidence type="ECO:0000256" key="3">
    <source>
        <dbReference type="ARBA" id="ARBA00022741"/>
    </source>
</evidence>
<dbReference type="InterPro" id="IPR050203">
    <property type="entry name" value="Trp-tRNA_synthetase"/>
</dbReference>
<keyword evidence="3 8" id="KW-0547">Nucleotide-binding</keyword>
<accession>A0A2H0TVZ2</accession>
<feature type="binding site" evidence="8">
    <location>
        <begin position="6"/>
        <end position="8"/>
    </location>
    <ligand>
        <name>ATP</name>
        <dbReference type="ChEBI" id="CHEBI:30616"/>
    </ligand>
</feature>
<feature type="binding site" evidence="8">
    <location>
        <position position="182"/>
    </location>
    <ligand>
        <name>ATP</name>
        <dbReference type="ChEBI" id="CHEBI:30616"/>
    </ligand>
</feature>
<gene>
    <name evidence="8 10" type="primary">trpS</name>
    <name evidence="10" type="ORF">COU32_02740</name>
</gene>
<feature type="binding site" evidence="8">
    <location>
        <begin position="144"/>
        <end position="146"/>
    </location>
    <ligand>
        <name>ATP</name>
        <dbReference type="ChEBI" id="CHEBI:30616"/>
    </ligand>
</feature>
<comment type="subunit">
    <text evidence="8">Homodimer.</text>
</comment>
<evidence type="ECO:0000256" key="1">
    <source>
        <dbReference type="ARBA" id="ARBA00005594"/>
    </source>
</evidence>
<dbReference type="Proteomes" id="UP000231530">
    <property type="component" value="Unassembled WGS sequence"/>
</dbReference>
<dbReference type="GO" id="GO:0004830">
    <property type="term" value="F:tryptophan-tRNA ligase activity"/>
    <property type="evidence" value="ECO:0007669"/>
    <property type="project" value="UniProtKB-UniRule"/>
</dbReference>
<comment type="caution">
    <text evidence="8">Lacks conserved residue(s) required for the propagation of feature annotation.</text>
</comment>
<evidence type="ECO:0000256" key="2">
    <source>
        <dbReference type="ARBA" id="ARBA00022598"/>
    </source>
</evidence>
<protein>
    <recommendedName>
        <fullName evidence="8">Tryptophan--tRNA ligase</fullName>
        <ecNumber evidence="8">6.1.1.2</ecNumber>
    </recommendedName>
    <alternativeName>
        <fullName evidence="8">Tryptophanyl-tRNA synthetase</fullName>
        <shortName evidence="8">TrpRS</shortName>
    </alternativeName>
</protein>
<dbReference type="GO" id="GO:0005829">
    <property type="term" value="C:cytosol"/>
    <property type="evidence" value="ECO:0007669"/>
    <property type="project" value="TreeGrafter"/>
</dbReference>
<dbReference type="InterPro" id="IPR001412">
    <property type="entry name" value="aa-tRNA-synth_I_CS"/>
</dbReference>
<keyword evidence="5 8" id="KW-0648">Protein biosynthesis</keyword>
<dbReference type="NCBIfam" id="TIGR00233">
    <property type="entry name" value="trpS"/>
    <property type="match status" value="1"/>
</dbReference>
<comment type="catalytic activity">
    <reaction evidence="7 8">
        <text>tRNA(Trp) + L-tryptophan + ATP = L-tryptophyl-tRNA(Trp) + AMP + diphosphate + H(+)</text>
        <dbReference type="Rhea" id="RHEA:24080"/>
        <dbReference type="Rhea" id="RHEA-COMP:9671"/>
        <dbReference type="Rhea" id="RHEA-COMP:9705"/>
        <dbReference type="ChEBI" id="CHEBI:15378"/>
        <dbReference type="ChEBI" id="CHEBI:30616"/>
        <dbReference type="ChEBI" id="CHEBI:33019"/>
        <dbReference type="ChEBI" id="CHEBI:57912"/>
        <dbReference type="ChEBI" id="CHEBI:78442"/>
        <dbReference type="ChEBI" id="CHEBI:78535"/>
        <dbReference type="ChEBI" id="CHEBI:456215"/>
        <dbReference type="EC" id="6.1.1.2"/>
    </reaction>
</comment>
<dbReference type="Pfam" id="PF00579">
    <property type="entry name" value="tRNA-synt_1b"/>
    <property type="match status" value="1"/>
</dbReference>
<evidence type="ECO:0000256" key="5">
    <source>
        <dbReference type="ARBA" id="ARBA00022917"/>
    </source>
</evidence>
<sequence>MLSGVQPTGNLHVGNYLGAVKQLVDLQNSGAYDMYVFIADLHSLTGNMTADERREQITRTAAELLSAGIDPEKSTLFVQSHVPAHTELAWIFNCVTPVAELERMTQYKDKSVSQEKNINAGLLTYPALMAADILMYKPEAVPVGDDQIQHLELTRDIAKKFNKKYGEYFTEPKALLTKTPRIKSLLEPTSKMSKSKGMGHVIELADEPAVIEKKLKKAVTATEGGAGSPGVENLLLLLSHFSASDGSASGGGTSSLYKQFVAAEKDGSIRYGDLKKEVAESISTYFESFRARRKELLDNHNEIADILIAGAARANVVAGKTLADGRKLVGIR</sequence>
<dbReference type="InterPro" id="IPR024109">
    <property type="entry name" value="Trp-tRNA-ligase_bac-type"/>
</dbReference>
<keyword evidence="8" id="KW-0963">Cytoplasm</keyword>